<keyword evidence="2" id="KW-0436">Ligase</keyword>
<reference evidence="6" key="1">
    <citation type="submission" date="2016-06" db="UniProtKB">
        <authorList>
            <consortium name="WormBaseParasite"/>
        </authorList>
    </citation>
    <scope>IDENTIFICATION</scope>
</reference>
<dbReference type="PANTHER" id="PTHR22594">
    <property type="entry name" value="ASPARTYL/LYSYL-TRNA SYNTHETASE"/>
    <property type="match status" value="1"/>
</dbReference>
<dbReference type="GO" id="GO:0005524">
    <property type="term" value="F:ATP binding"/>
    <property type="evidence" value="ECO:0007669"/>
    <property type="project" value="UniProtKB-KW"/>
</dbReference>
<dbReference type="AlphaFoldDB" id="A0A183EXN4"/>
<dbReference type="EMBL" id="UYRT01106548">
    <property type="protein sequence ID" value="VDN44578.1"/>
    <property type="molecule type" value="Genomic_DNA"/>
</dbReference>
<protein>
    <submittedName>
        <fullName evidence="6">Rep-A_N domain-containing protein</fullName>
    </submittedName>
</protein>
<dbReference type="PANTHER" id="PTHR22594:SF34">
    <property type="entry name" value="ASPARAGINE--TRNA LIGASE, MITOCHONDRIAL-RELATED"/>
    <property type="match status" value="1"/>
</dbReference>
<sequence>MFVHVGDGSTLKTVQAVVQRDVCPKVPVGSAVEICGDWVQSAGKQQTMELYAAQCQIVGLQRRPFNELPSADCSADVLRKKYHLRMKNVAFTCMLQLRSRLDQLTRAFFQVFCTNFYANCYSRIRLGSFNLGQLPAPRVFTSVWFFIIFGVLLGCLLLNG</sequence>
<feature type="transmembrane region" description="Helical" evidence="3">
    <location>
        <begin position="139"/>
        <end position="158"/>
    </location>
</feature>
<reference evidence="4 5" key="2">
    <citation type="submission" date="2018-11" db="EMBL/GenBank/DDBJ databases">
        <authorList>
            <consortium name="Pathogen Informatics"/>
        </authorList>
    </citation>
    <scope>NUCLEOTIDE SEQUENCE [LARGE SCALE GENOMIC DNA]</scope>
</reference>
<dbReference type="OrthoDB" id="43906at2759"/>
<evidence type="ECO:0000313" key="4">
    <source>
        <dbReference type="EMBL" id="VDN44578.1"/>
    </source>
</evidence>
<dbReference type="GO" id="GO:0004816">
    <property type="term" value="F:asparagine-tRNA ligase activity"/>
    <property type="evidence" value="ECO:0007669"/>
    <property type="project" value="TreeGrafter"/>
</dbReference>
<dbReference type="Proteomes" id="UP000271098">
    <property type="component" value="Unassembled WGS sequence"/>
</dbReference>
<evidence type="ECO:0000313" key="5">
    <source>
        <dbReference type="Proteomes" id="UP000271098"/>
    </source>
</evidence>
<keyword evidence="2" id="KW-0030">Aminoacyl-tRNA synthetase</keyword>
<evidence type="ECO:0000313" key="6">
    <source>
        <dbReference type="WBParaSite" id="GPUH_0002575501-mRNA-1"/>
    </source>
</evidence>
<keyword evidence="3" id="KW-1133">Transmembrane helix</keyword>
<name>A0A183EXN4_9BILA</name>
<evidence type="ECO:0000256" key="1">
    <source>
        <dbReference type="ARBA" id="ARBA00022917"/>
    </source>
</evidence>
<gene>
    <name evidence="4" type="ORF">GPUH_LOCUS25724</name>
</gene>
<dbReference type="WBParaSite" id="GPUH_0002575501-mRNA-1">
    <property type="protein sequence ID" value="GPUH_0002575501-mRNA-1"/>
    <property type="gene ID" value="GPUH_0002575501"/>
</dbReference>
<keyword evidence="3" id="KW-0472">Membrane</keyword>
<keyword evidence="1" id="KW-0648">Protein biosynthesis</keyword>
<organism evidence="6">
    <name type="scientific">Gongylonema pulchrum</name>
    <dbReference type="NCBI Taxonomy" id="637853"/>
    <lineage>
        <taxon>Eukaryota</taxon>
        <taxon>Metazoa</taxon>
        <taxon>Ecdysozoa</taxon>
        <taxon>Nematoda</taxon>
        <taxon>Chromadorea</taxon>
        <taxon>Rhabditida</taxon>
        <taxon>Spirurina</taxon>
        <taxon>Spiruromorpha</taxon>
        <taxon>Spiruroidea</taxon>
        <taxon>Gongylonematidae</taxon>
        <taxon>Gongylonema</taxon>
    </lineage>
</organism>
<proteinExistence type="predicted"/>
<accession>A0A183EXN4</accession>
<keyword evidence="3" id="KW-0812">Transmembrane</keyword>
<dbReference type="GO" id="GO:0006421">
    <property type="term" value="P:asparaginyl-tRNA aminoacylation"/>
    <property type="evidence" value="ECO:0007669"/>
    <property type="project" value="TreeGrafter"/>
</dbReference>
<dbReference type="GO" id="GO:0005739">
    <property type="term" value="C:mitochondrion"/>
    <property type="evidence" value="ECO:0007669"/>
    <property type="project" value="TreeGrafter"/>
</dbReference>
<evidence type="ECO:0000256" key="2">
    <source>
        <dbReference type="ARBA" id="ARBA00023146"/>
    </source>
</evidence>
<keyword evidence="5" id="KW-1185">Reference proteome</keyword>
<evidence type="ECO:0000256" key="3">
    <source>
        <dbReference type="SAM" id="Phobius"/>
    </source>
</evidence>